<sequence>MEHTKIRFLDENARIYKKNMPNVLSIQKEFLPLQPQREKHSPKASQAKARQNQGSARSSIG</sequence>
<evidence type="ECO:0000256" key="1">
    <source>
        <dbReference type="SAM" id="MobiDB-lite"/>
    </source>
</evidence>
<accession>A0AA95HP82</accession>
<name>A0AA95HP82_9BACT</name>
<protein>
    <submittedName>
        <fullName evidence="2">Uncharacterized protein</fullName>
    </submittedName>
</protein>
<dbReference type="AlphaFoldDB" id="A0AA95HP82"/>
<dbReference type="Proteomes" id="UP001177934">
    <property type="component" value="Chromosome"/>
</dbReference>
<organism evidence="2 3">
    <name type="scientific">Phocaeicola dorei</name>
    <dbReference type="NCBI Taxonomy" id="357276"/>
    <lineage>
        <taxon>Bacteria</taxon>
        <taxon>Pseudomonadati</taxon>
        <taxon>Bacteroidota</taxon>
        <taxon>Bacteroidia</taxon>
        <taxon>Bacteroidales</taxon>
        <taxon>Bacteroidaceae</taxon>
        <taxon>Phocaeicola</taxon>
    </lineage>
</organism>
<feature type="region of interest" description="Disordered" evidence="1">
    <location>
        <begin position="33"/>
        <end position="61"/>
    </location>
</feature>
<gene>
    <name evidence="2" type="ORF">QNN11_03405</name>
</gene>
<feature type="compositionally biased region" description="Polar residues" evidence="1">
    <location>
        <begin position="48"/>
        <end position="61"/>
    </location>
</feature>
<dbReference type="EMBL" id="CP126056">
    <property type="protein sequence ID" value="WHX10558.1"/>
    <property type="molecule type" value="Genomic_DNA"/>
</dbReference>
<evidence type="ECO:0000313" key="3">
    <source>
        <dbReference type="Proteomes" id="UP001177934"/>
    </source>
</evidence>
<reference evidence="2" key="1">
    <citation type="journal article" date="2023" name="Nat. Commun.">
        <title>Identification of a novel Human Milk Oligosaccharides utilization cluster in the infant gut commensal Bacteroides dorei.</title>
        <authorList>
            <person name="Kijner S."/>
            <person name="Ennis D."/>
            <person name="Shmorak S."/>
            <person name="Florentin A."/>
            <person name="Yassour M."/>
        </authorList>
    </citation>
    <scope>NUCLEOTIDE SEQUENCE</scope>
    <source>
        <strain evidence="2">2</strain>
    </source>
</reference>
<evidence type="ECO:0000313" key="2">
    <source>
        <dbReference type="EMBL" id="WHX10558.1"/>
    </source>
</evidence>
<proteinExistence type="predicted"/>